<sequence length="300" mass="32851">MSKHIVAVAQGAGPMFDLRGTIERFGEILTEAKASGAELVVFPEAFIGGYPKGIDFGLRLGSRSDEGREMFRLYAESCPVRGDETFRELSAVVAEEGVAVCLGLIEREGGTLYCSAVFFERNGEIKGIHRKLVPTALERCVWGRGSAADLPVPELSVGKACSAICWENYMPLLRAHYAAQAPNFYCAPTVDDRDVWLPTMQHIALETRSFVLSACQHLRRGQIDVPGYEAVQGNSQDTVLIRGGSMIVSPMGEVLAGPLYGEDGVLVAEIDKQDLLRARFDMDNGGHYTRPDVFTFGLRR</sequence>
<dbReference type="SUPFAM" id="SSF56317">
    <property type="entry name" value="Carbon-nitrogen hydrolase"/>
    <property type="match status" value="1"/>
</dbReference>
<proteinExistence type="inferred from homology"/>
<keyword evidence="5" id="KW-1185">Reference proteome</keyword>
<evidence type="ECO:0000259" key="3">
    <source>
        <dbReference type="PROSITE" id="PS50263"/>
    </source>
</evidence>
<dbReference type="InterPro" id="IPR044149">
    <property type="entry name" value="Nitrilases_CHs"/>
</dbReference>
<dbReference type="PANTHER" id="PTHR46044">
    <property type="entry name" value="NITRILASE"/>
    <property type="match status" value="1"/>
</dbReference>
<dbReference type="CDD" id="cd07564">
    <property type="entry name" value="nitrilases_CHs"/>
    <property type="match status" value="1"/>
</dbReference>
<dbReference type="InterPro" id="IPR036526">
    <property type="entry name" value="C-N_Hydrolase_sf"/>
</dbReference>
<accession>A0A9X2L7L0</accession>
<dbReference type="Gene3D" id="3.60.110.10">
    <property type="entry name" value="Carbon-nitrogen hydrolase"/>
    <property type="match status" value="1"/>
</dbReference>
<comment type="similarity">
    <text evidence="1">Belongs to the carbon-nitrogen hydrolase superfamily. Nitrilase family.</text>
</comment>
<feature type="domain" description="CN hydrolase" evidence="3">
    <location>
        <begin position="4"/>
        <end position="272"/>
    </location>
</feature>
<dbReference type="InterPro" id="IPR003010">
    <property type="entry name" value="C-N_Hydrolase"/>
</dbReference>
<dbReference type="Proteomes" id="UP001142610">
    <property type="component" value="Unassembled WGS sequence"/>
</dbReference>
<organism evidence="4 5">
    <name type="scientific">Parvularcula maris</name>
    <dbReference type="NCBI Taxonomy" id="2965077"/>
    <lineage>
        <taxon>Bacteria</taxon>
        <taxon>Pseudomonadati</taxon>
        <taxon>Pseudomonadota</taxon>
        <taxon>Alphaproteobacteria</taxon>
        <taxon>Parvularculales</taxon>
        <taxon>Parvularculaceae</taxon>
        <taxon>Parvularcula</taxon>
    </lineage>
</organism>
<dbReference type="PROSITE" id="PS00920">
    <property type="entry name" value="NITRIL_CHT_1"/>
    <property type="match status" value="1"/>
</dbReference>
<protein>
    <submittedName>
        <fullName evidence="4">Carbon-nitrogen hydrolase family protein</fullName>
    </submittedName>
</protein>
<reference evidence="4" key="1">
    <citation type="submission" date="2022-07" db="EMBL/GenBank/DDBJ databases">
        <title>Parvularcula maris sp. nov., an algicidal bacterium isolated from seawater.</title>
        <authorList>
            <person name="Li F."/>
        </authorList>
    </citation>
    <scope>NUCLEOTIDE SEQUENCE</scope>
    <source>
        <strain evidence="4">BGMRC 0090</strain>
    </source>
</reference>
<gene>
    <name evidence="4" type="ORF">NOG11_04030</name>
</gene>
<name>A0A9X2L7L0_9PROT</name>
<dbReference type="InterPro" id="IPR000132">
    <property type="entry name" value="Nitrilase/CN_hydratase_CS"/>
</dbReference>
<dbReference type="Pfam" id="PF00795">
    <property type="entry name" value="CN_hydrolase"/>
    <property type="match status" value="1"/>
</dbReference>
<dbReference type="AlphaFoldDB" id="A0A9X2L7L0"/>
<dbReference type="EMBL" id="JANIBC010000002">
    <property type="protein sequence ID" value="MCQ8184549.1"/>
    <property type="molecule type" value="Genomic_DNA"/>
</dbReference>
<comment type="caution">
    <text evidence="4">The sequence shown here is derived from an EMBL/GenBank/DDBJ whole genome shotgun (WGS) entry which is preliminary data.</text>
</comment>
<evidence type="ECO:0000256" key="2">
    <source>
        <dbReference type="PROSITE-ProRule" id="PRU10139"/>
    </source>
</evidence>
<evidence type="ECO:0000313" key="4">
    <source>
        <dbReference type="EMBL" id="MCQ8184549.1"/>
    </source>
</evidence>
<dbReference type="PROSITE" id="PS50263">
    <property type="entry name" value="CN_HYDROLASE"/>
    <property type="match status" value="1"/>
</dbReference>
<evidence type="ECO:0000313" key="5">
    <source>
        <dbReference type="Proteomes" id="UP001142610"/>
    </source>
</evidence>
<dbReference type="GO" id="GO:0000257">
    <property type="term" value="F:nitrilase activity"/>
    <property type="evidence" value="ECO:0007669"/>
    <property type="project" value="UniProtKB-ARBA"/>
</dbReference>
<dbReference type="PANTHER" id="PTHR46044:SF1">
    <property type="entry name" value="CN HYDROLASE DOMAIN-CONTAINING PROTEIN"/>
    <property type="match status" value="1"/>
</dbReference>
<evidence type="ECO:0000256" key="1">
    <source>
        <dbReference type="ARBA" id="ARBA00008129"/>
    </source>
</evidence>
<dbReference type="RefSeq" id="WP_256618391.1">
    <property type="nucleotide sequence ID" value="NZ_JANIBC010000002.1"/>
</dbReference>
<feature type="active site" description="Proton acceptor" evidence="2">
    <location>
        <position position="44"/>
    </location>
</feature>
<keyword evidence="4" id="KW-0378">Hydrolase</keyword>